<reference evidence="4" key="2">
    <citation type="journal article" date="2018" name="Environ. Microbiol.">
        <title>Bloom of a denitrifying methanotroph, 'Candidatus Methylomirabilis limnetica', in a deep stratified lake.</title>
        <authorList>
            <person name="Graf J.S."/>
            <person name="Mayr M.J."/>
            <person name="Marchant H.K."/>
            <person name="Tienken D."/>
            <person name="Hach P.F."/>
            <person name="Brand A."/>
            <person name="Schubert C.J."/>
            <person name="Kuypers M.M."/>
            <person name="Milucka J."/>
        </authorList>
    </citation>
    <scope>NUCLEOTIDE SEQUENCE [LARGE SCALE GENOMIC DNA]</scope>
    <source>
        <strain evidence="4">Zug</strain>
    </source>
</reference>
<dbReference type="PANTHER" id="PTHR33755">
    <property type="entry name" value="TOXIN PARE1-RELATED"/>
    <property type="match status" value="1"/>
</dbReference>
<dbReference type="InterPro" id="IPR035093">
    <property type="entry name" value="RelE/ParE_toxin_dom_sf"/>
</dbReference>
<evidence type="ECO:0000256" key="1">
    <source>
        <dbReference type="ARBA" id="ARBA00006226"/>
    </source>
</evidence>
<dbReference type="AlphaFoldDB" id="A0A2T4TWI2"/>
<reference evidence="3 4" key="1">
    <citation type="submission" date="2017-09" db="EMBL/GenBank/DDBJ databases">
        <title>Bloom of a denitrifying methanotroph, Candidatus Methylomirabilis limnetica, in a deep stratified lake.</title>
        <authorList>
            <person name="Graf J.S."/>
            <person name="Marchant H.K."/>
            <person name="Tienken D."/>
            <person name="Hach P.F."/>
            <person name="Brand A."/>
            <person name="Schubert C.J."/>
            <person name="Kuypers M.M."/>
            <person name="Milucka J."/>
        </authorList>
    </citation>
    <scope>NUCLEOTIDE SEQUENCE [LARGE SCALE GENOMIC DNA]</scope>
    <source>
        <strain evidence="3 4">Zug</strain>
    </source>
</reference>
<keyword evidence="4" id="KW-1185">Reference proteome</keyword>
<evidence type="ECO:0000313" key="3">
    <source>
        <dbReference type="EMBL" id="PTL35466.1"/>
    </source>
</evidence>
<dbReference type="Pfam" id="PF05016">
    <property type="entry name" value="ParE_toxin"/>
    <property type="match status" value="1"/>
</dbReference>
<evidence type="ECO:0000256" key="2">
    <source>
        <dbReference type="ARBA" id="ARBA00022649"/>
    </source>
</evidence>
<sequence length="104" mass="12135">MAEVIWTEPALKDLHDLIEYIARDSAVYAERFGIRVVRAPRRLEHAPLSGRMVPEFNDETIRELIYGSYRIIYKVKEQVCFIVAIIHGSRVILEHLTPGEWEVE</sequence>
<evidence type="ECO:0000313" key="4">
    <source>
        <dbReference type="Proteomes" id="UP000241436"/>
    </source>
</evidence>
<accession>A0A2T4TWI2</accession>
<dbReference type="SUPFAM" id="SSF143011">
    <property type="entry name" value="RelE-like"/>
    <property type="match status" value="1"/>
</dbReference>
<dbReference type="PANTHER" id="PTHR33755:SF5">
    <property type="entry name" value="TYPE II TOXIN-ANTITOXIN SYSTEM RELE_PARE FAMILY TOXIN"/>
    <property type="match status" value="1"/>
</dbReference>
<dbReference type="RefSeq" id="WP_107562939.1">
    <property type="nucleotide sequence ID" value="NZ_NVQC01000023.1"/>
</dbReference>
<dbReference type="Proteomes" id="UP000241436">
    <property type="component" value="Unassembled WGS sequence"/>
</dbReference>
<keyword evidence="2" id="KW-1277">Toxin-antitoxin system</keyword>
<dbReference type="EMBL" id="NVQC01000023">
    <property type="protein sequence ID" value="PTL35466.1"/>
    <property type="molecule type" value="Genomic_DNA"/>
</dbReference>
<gene>
    <name evidence="3" type="ORF">CLG94_09340</name>
</gene>
<dbReference type="Gene3D" id="3.30.2310.20">
    <property type="entry name" value="RelE-like"/>
    <property type="match status" value="1"/>
</dbReference>
<comment type="similarity">
    <text evidence="1">Belongs to the RelE toxin family.</text>
</comment>
<dbReference type="OrthoDB" id="5574284at2"/>
<comment type="caution">
    <text evidence="3">The sequence shown here is derived from an EMBL/GenBank/DDBJ whole genome shotgun (WGS) entry which is preliminary data.</text>
</comment>
<protein>
    <submittedName>
        <fullName evidence="3">Plasmid stabilization protein</fullName>
    </submittedName>
</protein>
<dbReference type="InterPro" id="IPR007712">
    <property type="entry name" value="RelE/ParE_toxin"/>
</dbReference>
<name>A0A2T4TWI2_9BACT</name>
<dbReference type="InterPro" id="IPR051803">
    <property type="entry name" value="TA_system_RelE-like_toxin"/>
</dbReference>
<organism evidence="3 4">
    <name type="scientific">Candidatus Methylomirabilis limnetica</name>
    <dbReference type="NCBI Taxonomy" id="2033718"/>
    <lineage>
        <taxon>Bacteria</taxon>
        <taxon>Candidatus Methylomirabilota</taxon>
        <taxon>Candidatus Methylomirabilia</taxon>
        <taxon>Candidatus Methylomirabilales</taxon>
        <taxon>Candidatus Methylomirabilaceae</taxon>
        <taxon>Candidatus Methylomirabilis</taxon>
    </lineage>
</organism>
<proteinExistence type="inferred from homology"/>